<dbReference type="OrthoDB" id="662072at2"/>
<dbReference type="Pfam" id="PF00578">
    <property type="entry name" value="AhpC-TSA"/>
    <property type="match status" value="1"/>
</dbReference>
<accession>A0A502EP74</accession>
<dbReference type="SUPFAM" id="SSF52833">
    <property type="entry name" value="Thioredoxin-like"/>
    <property type="match status" value="1"/>
</dbReference>
<dbReference type="InterPro" id="IPR050553">
    <property type="entry name" value="Thioredoxin_ResA/DsbE_sf"/>
</dbReference>
<sequence length="173" mass="20193">MKKIIKTTSLVTFIGVLLFLGYQIVSKINHKNEIAQNIKRIPEFSYQNIDGIAFTNKNLREKTSTIFIYFNTECDFCHEEAKIIKENITRFSNVQFIFVSAEKPEQIKKFAQKHQLTTYDTVYFLHDNKNTFATTFDVNALPCLVLYDKNNTLIEKIKGQTKVEILIKKINIE</sequence>
<dbReference type="RefSeq" id="WP_140508515.1">
    <property type="nucleotide sequence ID" value="NZ_RCZH01000009.1"/>
</dbReference>
<dbReference type="AlphaFoldDB" id="A0A502EP74"/>
<dbReference type="Gene3D" id="3.40.30.10">
    <property type="entry name" value="Glutaredoxin"/>
    <property type="match status" value="1"/>
</dbReference>
<dbReference type="PROSITE" id="PS51352">
    <property type="entry name" value="THIOREDOXIN_2"/>
    <property type="match status" value="1"/>
</dbReference>
<evidence type="ECO:0000259" key="1">
    <source>
        <dbReference type="PROSITE" id="PS51352"/>
    </source>
</evidence>
<reference evidence="2 3" key="1">
    <citation type="journal article" date="2019" name="Environ. Microbiol.">
        <title>Species interactions and distinct microbial communities in high Arctic permafrost affected cryosols are associated with the CH4 and CO2 gas fluxes.</title>
        <authorList>
            <person name="Altshuler I."/>
            <person name="Hamel J."/>
            <person name="Turney S."/>
            <person name="Magnuson E."/>
            <person name="Levesque R."/>
            <person name="Greer C."/>
            <person name="Whyte L.G."/>
        </authorList>
    </citation>
    <scope>NUCLEOTIDE SEQUENCE [LARGE SCALE GENOMIC DNA]</scope>
    <source>
        <strain evidence="2 3">42</strain>
    </source>
</reference>
<evidence type="ECO:0000313" key="3">
    <source>
        <dbReference type="Proteomes" id="UP000319700"/>
    </source>
</evidence>
<dbReference type="InterPro" id="IPR036249">
    <property type="entry name" value="Thioredoxin-like_sf"/>
</dbReference>
<feature type="domain" description="Thioredoxin" evidence="1">
    <location>
        <begin position="35"/>
        <end position="173"/>
    </location>
</feature>
<gene>
    <name evidence="2" type="ORF">EAH81_15300</name>
</gene>
<dbReference type="InterPro" id="IPR013766">
    <property type="entry name" value="Thioredoxin_domain"/>
</dbReference>
<proteinExistence type="predicted"/>
<dbReference type="PANTHER" id="PTHR42852:SF17">
    <property type="entry name" value="THIOREDOXIN-LIKE PROTEIN HI_1115"/>
    <property type="match status" value="1"/>
</dbReference>
<dbReference type="PANTHER" id="PTHR42852">
    <property type="entry name" value="THIOL:DISULFIDE INTERCHANGE PROTEIN DSBE"/>
    <property type="match status" value="1"/>
</dbReference>
<protein>
    <recommendedName>
        <fullName evidence="1">Thioredoxin domain-containing protein</fullName>
    </recommendedName>
</protein>
<dbReference type="Proteomes" id="UP000319700">
    <property type="component" value="Unassembled WGS sequence"/>
</dbReference>
<dbReference type="EMBL" id="RCZH01000009">
    <property type="protein sequence ID" value="TPG38842.1"/>
    <property type="molecule type" value="Genomic_DNA"/>
</dbReference>
<dbReference type="GO" id="GO:0016491">
    <property type="term" value="F:oxidoreductase activity"/>
    <property type="evidence" value="ECO:0007669"/>
    <property type="project" value="InterPro"/>
</dbReference>
<keyword evidence="3" id="KW-1185">Reference proteome</keyword>
<evidence type="ECO:0000313" key="2">
    <source>
        <dbReference type="EMBL" id="TPG38842.1"/>
    </source>
</evidence>
<name>A0A502EP74_9FLAO</name>
<organism evidence="2 3">
    <name type="scientific">Flavobacterium pectinovorum</name>
    <dbReference type="NCBI Taxonomy" id="29533"/>
    <lineage>
        <taxon>Bacteria</taxon>
        <taxon>Pseudomonadati</taxon>
        <taxon>Bacteroidota</taxon>
        <taxon>Flavobacteriia</taxon>
        <taxon>Flavobacteriales</taxon>
        <taxon>Flavobacteriaceae</taxon>
        <taxon>Flavobacterium</taxon>
    </lineage>
</organism>
<comment type="caution">
    <text evidence="2">The sequence shown here is derived from an EMBL/GenBank/DDBJ whole genome shotgun (WGS) entry which is preliminary data.</text>
</comment>
<dbReference type="InterPro" id="IPR000866">
    <property type="entry name" value="AhpC/TSA"/>
</dbReference>
<dbReference type="GO" id="GO:0016209">
    <property type="term" value="F:antioxidant activity"/>
    <property type="evidence" value="ECO:0007669"/>
    <property type="project" value="InterPro"/>
</dbReference>